<dbReference type="InterPro" id="IPR007863">
    <property type="entry name" value="Peptidase_M16_C"/>
</dbReference>
<evidence type="ECO:0000259" key="2">
    <source>
        <dbReference type="Pfam" id="PF00675"/>
    </source>
</evidence>
<name>A0A2T0BMW4_9CLOT</name>
<dbReference type="SUPFAM" id="SSF63411">
    <property type="entry name" value="LuxS/MPP-like metallohydrolase"/>
    <property type="match status" value="2"/>
</dbReference>
<comment type="similarity">
    <text evidence="1">Belongs to the peptidase M16 family.</text>
</comment>
<dbReference type="Pfam" id="PF00675">
    <property type="entry name" value="Peptidase_M16"/>
    <property type="match status" value="1"/>
</dbReference>
<proteinExistence type="inferred from homology"/>
<evidence type="ECO:0000313" key="4">
    <source>
        <dbReference type="EMBL" id="PRR85217.1"/>
    </source>
</evidence>
<reference evidence="4 5" key="1">
    <citation type="submission" date="2018-03" db="EMBL/GenBank/DDBJ databases">
        <title>Genome sequence of Clostridium luticellarii DSM 29923.</title>
        <authorList>
            <person name="Poehlein A."/>
            <person name="Daniel R."/>
        </authorList>
    </citation>
    <scope>NUCLEOTIDE SEQUENCE [LARGE SCALE GENOMIC DNA]</scope>
    <source>
        <strain evidence="4 5">DSM 29923</strain>
    </source>
</reference>
<dbReference type="InterPro" id="IPR050361">
    <property type="entry name" value="MPP/UQCRC_Complex"/>
</dbReference>
<dbReference type="PANTHER" id="PTHR11851:SF49">
    <property type="entry name" value="MITOCHONDRIAL-PROCESSING PEPTIDASE SUBUNIT ALPHA"/>
    <property type="match status" value="1"/>
</dbReference>
<dbReference type="Gene3D" id="3.30.830.10">
    <property type="entry name" value="Metalloenzyme, LuxS/M16 peptidase-like"/>
    <property type="match status" value="2"/>
</dbReference>
<accession>A0A2T0BMW4</accession>
<dbReference type="InterPro" id="IPR011765">
    <property type="entry name" value="Pept_M16_N"/>
</dbReference>
<dbReference type="Proteomes" id="UP000237798">
    <property type="component" value="Unassembled WGS sequence"/>
</dbReference>
<feature type="domain" description="Peptidase M16 C-terminal" evidence="3">
    <location>
        <begin position="165"/>
        <end position="329"/>
    </location>
</feature>
<dbReference type="InterPro" id="IPR011249">
    <property type="entry name" value="Metalloenz_LuxS/M16"/>
</dbReference>
<dbReference type="AlphaFoldDB" id="A0A2T0BMW4"/>
<gene>
    <name evidence="4" type="ORF">CLLU_17730</name>
</gene>
<keyword evidence="5" id="KW-1185">Reference proteome</keyword>
<dbReference type="RefSeq" id="WP_106009375.1">
    <property type="nucleotide sequence ID" value="NZ_PVXP01000021.1"/>
</dbReference>
<dbReference type="PANTHER" id="PTHR11851">
    <property type="entry name" value="METALLOPROTEASE"/>
    <property type="match status" value="1"/>
</dbReference>
<feature type="domain" description="Peptidase M16 N-terminal" evidence="2">
    <location>
        <begin position="17"/>
        <end position="155"/>
    </location>
</feature>
<comment type="caution">
    <text evidence="4">The sequence shown here is derived from an EMBL/GenBank/DDBJ whole genome shotgun (WGS) entry which is preliminary data.</text>
</comment>
<dbReference type="GO" id="GO:0046872">
    <property type="term" value="F:metal ion binding"/>
    <property type="evidence" value="ECO:0007669"/>
    <property type="project" value="InterPro"/>
</dbReference>
<organism evidence="4 5">
    <name type="scientific">Clostridium luticellarii</name>
    <dbReference type="NCBI Taxonomy" id="1691940"/>
    <lineage>
        <taxon>Bacteria</taxon>
        <taxon>Bacillati</taxon>
        <taxon>Bacillota</taxon>
        <taxon>Clostridia</taxon>
        <taxon>Eubacteriales</taxon>
        <taxon>Clostridiaceae</taxon>
        <taxon>Clostridium</taxon>
    </lineage>
</organism>
<dbReference type="Pfam" id="PF05193">
    <property type="entry name" value="Peptidase_M16_C"/>
    <property type="match status" value="1"/>
</dbReference>
<evidence type="ECO:0000259" key="3">
    <source>
        <dbReference type="Pfam" id="PF05193"/>
    </source>
</evidence>
<dbReference type="OrthoDB" id="9811314at2"/>
<evidence type="ECO:0000313" key="5">
    <source>
        <dbReference type="Proteomes" id="UP000237798"/>
    </source>
</evidence>
<sequence length="412" mass="47750">MRKYVLDNGMKLLYEYRPGRITSMCIGFNAGALEEGAEFDFGTAHALEHVICKGTRHRDENEINAEFDSIFGFENAMTNYPYTIYYGTCFSSDLKRAVELYSDVILNPVFPGAGFREEMNIILQEHRDWEDDAYQHCEDTLFRNSFKNRRIKELIIGNESSLEAITLEKIKKFYNTFYFPQNCTLCFCSSLDFDCIVSIIDEYFGNWIKDPVKNYTVKVPSYEKNKPGIFVEKMPGITGARIQYIFDIHALNLRQFKAFTLFNSFFGQGTSSMMFDRIRTEKGIAYDLGSSIQDERGVKLFSIKMSTSSQNIDKALHITDNIIDELKNSTGYFTGEKIKSIGTGLELKKEIRRERSVEYCKETVEWELMHGRFNDHCNAYEVEQLDEIEEEDIIEVINKVMKEPSIQILRAP</sequence>
<evidence type="ECO:0000256" key="1">
    <source>
        <dbReference type="ARBA" id="ARBA00007261"/>
    </source>
</evidence>
<protein>
    <submittedName>
        <fullName evidence="4">Peptidase M16 inactive domain protein</fullName>
    </submittedName>
</protein>
<dbReference type="EMBL" id="PVXP01000021">
    <property type="protein sequence ID" value="PRR85217.1"/>
    <property type="molecule type" value="Genomic_DNA"/>
</dbReference>